<dbReference type="HOGENOM" id="CLU_074054_3_0_9"/>
<protein>
    <recommendedName>
        <fullName evidence="4">TraX protein</fullName>
    </recommendedName>
</protein>
<dbReference type="eggNOG" id="ENOG5031QMC">
    <property type="taxonomic scope" value="Bacteria"/>
</dbReference>
<dbReference type="GeneID" id="96998907"/>
<dbReference type="AlphaFoldDB" id="H3NNK3"/>
<reference evidence="2 3" key="1">
    <citation type="submission" date="2012-01" db="EMBL/GenBank/DDBJ databases">
        <title>The Genome Sequence of Helcococcus kunzii ATCC 51366.</title>
        <authorList>
            <consortium name="The Broad Institute Genome Sequencing Platform"/>
            <person name="Earl A."/>
            <person name="Ward D."/>
            <person name="Feldgarden M."/>
            <person name="Gevers D."/>
            <person name="Huys G."/>
            <person name="Young S.K."/>
            <person name="Zeng Q."/>
            <person name="Gargeya S."/>
            <person name="Fitzgerald M."/>
            <person name="Haas B."/>
            <person name="Abouelleil A."/>
            <person name="Alvarado L."/>
            <person name="Arachchi H.M."/>
            <person name="Berlin A."/>
            <person name="Chapman S.B."/>
            <person name="Gearin G."/>
            <person name="Goldberg J."/>
            <person name="Griggs A."/>
            <person name="Gujja S."/>
            <person name="Hansen M."/>
            <person name="Heiman D."/>
            <person name="Howarth C."/>
            <person name="Larimer J."/>
            <person name="Lui A."/>
            <person name="MacDonald P.J.P."/>
            <person name="McCowen C."/>
            <person name="Montmayeur A."/>
            <person name="Murphy C."/>
            <person name="Neiman D."/>
            <person name="Pearson M."/>
            <person name="Priest M."/>
            <person name="Roberts A."/>
            <person name="Saif S."/>
            <person name="Shea T."/>
            <person name="Sisk P."/>
            <person name="Stolte C."/>
            <person name="Sykes S."/>
            <person name="Wortman J."/>
            <person name="Nusbaum C."/>
            <person name="Birren B."/>
        </authorList>
    </citation>
    <scope>NUCLEOTIDE SEQUENCE [LARGE SCALE GENOMIC DNA]</scope>
    <source>
        <strain evidence="2 3">ATCC 51366</strain>
    </source>
</reference>
<accession>H3NNK3</accession>
<evidence type="ECO:0000313" key="2">
    <source>
        <dbReference type="EMBL" id="EHR33978.1"/>
    </source>
</evidence>
<feature type="transmembrane region" description="Helical" evidence="1">
    <location>
        <begin position="186"/>
        <end position="203"/>
    </location>
</feature>
<evidence type="ECO:0000256" key="1">
    <source>
        <dbReference type="SAM" id="Phobius"/>
    </source>
</evidence>
<feature type="transmembrane region" description="Helical" evidence="1">
    <location>
        <begin position="152"/>
        <end position="174"/>
    </location>
</feature>
<dbReference type="OrthoDB" id="9781069at2"/>
<keyword evidence="1" id="KW-1133">Transmembrane helix</keyword>
<dbReference type="Pfam" id="PF05857">
    <property type="entry name" value="TraX"/>
    <property type="match status" value="1"/>
</dbReference>
<proteinExistence type="predicted"/>
<feature type="transmembrane region" description="Helical" evidence="1">
    <location>
        <begin position="104"/>
        <end position="122"/>
    </location>
</feature>
<evidence type="ECO:0000313" key="3">
    <source>
        <dbReference type="Proteomes" id="UP000004191"/>
    </source>
</evidence>
<sequence length="294" mass="34042">MTAFVLKIIAMITMFIDHLASYLFLKNSTLISVDTFYLMRSIGRMSLPIFAYFIVVGYSKTSNLKNYIGRIHLFAILSQIPFILATDVRNYYENTLFKQKAFLYNINVLVFIIVIIASYYIFTCNKKWDKSLIFVTLAYLITPMFLSQNGIVLLSAGHLNIFYEFGISLILISLMEQIPFLKSHSIPLLILNLIFIISNYYYIGSLADYEYFSILLILLLRILKNDKYAQILTIIIWGAIMYHASILNVLFVILAAVLIYYYNGERGKSVKYLFYTFYPLHLLLFGLMAIMGRG</sequence>
<feature type="transmembrane region" description="Helical" evidence="1">
    <location>
        <begin position="5"/>
        <end position="25"/>
    </location>
</feature>
<dbReference type="Proteomes" id="UP000004191">
    <property type="component" value="Unassembled WGS sequence"/>
</dbReference>
<dbReference type="STRING" id="883114.HMPREF9709_00914"/>
<organism evidence="2 3">
    <name type="scientific">Helcococcus kunzii ATCC 51366</name>
    <dbReference type="NCBI Taxonomy" id="883114"/>
    <lineage>
        <taxon>Bacteria</taxon>
        <taxon>Bacillati</taxon>
        <taxon>Bacillota</taxon>
        <taxon>Tissierellia</taxon>
        <taxon>Tissierellales</taxon>
        <taxon>Peptoniphilaceae</taxon>
        <taxon>Helcococcus</taxon>
    </lineage>
</organism>
<feature type="transmembrane region" description="Helical" evidence="1">
    <location>
        <begin position="231"/>
        <end position="260"/>
    </location>
</feature>
<dbReference type="RefSeq" id="WP_005398352.1">
    <property type="nucleotide sequence ID" value="NZ_JH601088.1"/>
</dbReference>
<name>H3NNK3_9FIRM</name>
<comment type="caution">
    <text evidence="2">The sequence shown here is derived from an EMBL/GenBank/DDBJ whole genome shotgun (WGS) entry which is preliminary data.</text>
</comment>
<feature type="transmembrane region" description="Helical" evidence="1">
    <location>
        <begin position="129"/>
        <end position="146"/>
    </location>
</feature>
<keyword evidence="1" id="KW-0472">Membrane</keyword>
<feature type="transmembrane region" description="Helical" evidence="1">
    <location>
        <begin position="67"/>
        <end position="84"/>
    </location>
</feature>
<dbReference type="PATRIC" id="fig|883114.3.peg.904"/>
<feature type="transmembrane region" description="Helical" evidence="1">
    <location>
        <begin position="272"/>
        <end position="291"/>
    </location>
</feature>
<evidence type="ECO:0008006" key="4">
    <source>
        <dbReference type="Google" id="ProtNLM"/>
    </source>
</evidence>
<feature type="transmembrane region" description="Helical" evidence="1">
    <location>
        <begin position="37"/>
        <end position="55"/>
    </location>
</feature>
<keyword evidence="1" id="KW-0812">Transmembrane</keyword>
<keyword evidence="3" id="KW-1185">Reference proteome</keyword>
<dbReference type="InterPro" id="IPR008875">
    <property type="entry name" value="TraX"/>
</dbReference>
<gene>
    <name evidence="2" type="ORF">HMPREF9709_00914</name>
</gene>
<dbReference type="EMBL" id="AGEI01000021">
    <property type="protein sequence ID" value="EHR33978.1"/>
    <property type="molecule type" value="Genomic_DNA"/>
</dbReference>